<feature type="region of interest" description="Disordered" evidence="4">
    <location>
        <begin position="2587"/>
        <end position="2615"/>
    </location>
</feature>
<feature type="compositionally biased region" description="Basic and acidic residues" evidence="4">
    <location>
        <begin position="2997"/>
        <end position="3008"/>
    </location>
</feature>
<feature type="compositionally biased region" description="Basic and acidic residues" evidence="4">
    <location>
        <begin position="1651"/>
        <end position="1663"/>
    </location>
</feature>
<evidence type="ECO:0000259" key="5">
    <source>
        <dbReference type="PROSITE" id="PS51842"/>
    </source>
</evidence>
<dbReference type="GO" id="GO:0019215">
    <property type="term" value="F:intermediate filament binding"/>
    <property type="evidence" value="ECO:0007669"/>
    <property type="project" value="InterPro"/>
</dbReference>
<feature type="region of interest" description="Disordered" evidence="4">
    <location>
        <begin position="410"/>
        <end position="451"/>
    </location>
</feature>
<feature type="compositionally biased region" description="Basic and acidic residues" evidence="4">
    <location>
        <begin position="2329"/>
        <end position="2346"/>
    </location>
</feature>
<feature type="region of interest" description="Disordered" evidence="4">
    <location>
        <begin position="2232"/>
        <end position="2282"/>
    </location>
</feature>
<evidence type="ECO:0000256" key="4">
    <source>
        <dbReference type="SAM" id="MobiDB-lite"/>
    </source>
</evidence>
<dbReference type="SUPFAM" id="SSF64593">
    <property type="entry name" value="Intermediate filament protein, coiled coil region"/>
    <property type="match status" value="1"/>
</dbReference>
<dbReference type="Proteomes" id="UP001295444">
    <property type="component" value="Chromosome 13"/>
</dbReference>
<dbReference type="PROSITE" id="PS51842">
    <property type="entry name" value="IF_ROD_2"/>
    <property type="match status" value="1"/>
</dbReference>
<feature type="domain" description="IF rod" evidence="5">
    <location>
        <begin position="65"/>
        <end position="372"/>
    </location>
</feature>
<feature type="compositionally biased region" description="Acidic residues" evidence="4">
    <location>
        <begin position="1639"/>
        <end position="1650"/>
    </location>
</feature>
<feature type="compositionally biased region" description="Basic and acidic residues" evidence="4">
    <location>
        <begin position="2587"/>
        <end position="2602"/>
    </location>
</feature>
<feature type="compositionally biased region" description="Basic and acidic residues" evidence="4">
    <location>
        <begin position="2086"/>
        <end position="2099"/>
    </location>
</feature>
<dbReference type="PROSITE" id="PS00226">
    <property type="entry name" value="IF_ROD_1"/>
    <property type="match status" value="1"/>
</dbReference>
<evidence type="ECO:0000313" key="6">
    <source>
        <dbReference type="EMBL" id="CAH2327087.1"/>
    </source>
</evidence>
<name>A0AAD1TIB1_PELCU</name>
<dbReference type="Gene3D" id="1.20.5.170">
    <property type="match status" value="1"/>
</dbReference>
<feature type="region of interest" description="Disordered" evidence="4">
    <location>
        <begin position="2432"/>
        <end position="2517"/>
    </location>
</feature>
<feature type="compositionally biased region" description="Acidic residues" evidence="4">
    <location>
        <begin position="2370"/>
        <end position="2382"/>
    </location>
</feature>
<dbReference type="InterPro" id="IPR018039">
    <property type="entry name" value="IF_conserved"/>
</dbReference>
<feature type="region of interest" description="Disordered" evidence="4">
    <location>
        <begin position="480"/>
        <end position="520"/>
    </location>
</feature>
<feature type="compositionally biased region" description="Basic and acidic residues" evidence="4">
    <location>
        <begin position="1833"/>
        <end position="1851"/>
    </location>
</feature>
<dbReference type="SMART" id="SM01391">
    <property type="entry name" value="Filament"/>
    <property type="match status" value="1"/>
</dbReference>
<feature type="compositionally biased region" description="Basic and acidic residues" evidence="4">
    <location>
        <begin position="2460"/>
        <end position="2471"/>
    </location>
</feature>
<dbReference type="EMBL" id="OW240924">
    <property type="protein sequence ID" value="CAH2327087.1"/>
    <property type="molecule type" value="Genomic_DNA"/>
</dbReference>
<feature type="compositionally biased region" description="Acidic residues" evidence="4">
    <location>
        <begin position="1374"/>
        <end position="1386"/>
    </location>
</feature>
<feature type="compositionally biased region" description="Basic and acidic residues" evidence="4">
    <location>
        <begin position="483"/>
        <end position="495"/>
    </location>
</feature>
<feature type="region of interest" description="Disordered" evidence="4">
    <location>
        <begin position="2840"/>
        <end position="2863"/>
    </location>
</feature>
<feature type="compositionally biased region" description="Basic and acidic residues" evidence="4">
    <location>
        <begin position="1479"/>
        <end position="1490"/>
    </location>
</feature>
<feature type="region of interest" description="Disordered" evidence="4">
    <location>
        <begin position="1965"/>
        <end position="2016"/>
    </location>
</feature>
<dbReference type="InterPro" id="IPR031211">
    <property type="entry name" value="Nestin"/>
</dbReference>
<dbReference type="InterPro" id="IPR039008">
    <property type="entry name" value="IF_rod_dom"/>
</dbReference>
<feature type="coiled-coil region" evidence="3">
    <location>
        <begin position="1516"/>
        <end position="1572"/>
    </location>
</feature>
<dbReference type="GO" id="GO:0030844">
    <property type="term" value="P:positive regulation of intermediate filament depolymerization"/>
    <property type="evidence" value="ECO:0007669"/>
    <property type="project" value="TreeGrafter"/>
</dbReference>
<feature type="compositionally biased region" description="Basic and acidic residues" evidence="4">
    <location>
        <begin position="2050"/>
        <end position="2079"/>
    </location>
</feature>
<evidence type="ECO:0000256" key="1">
    <source>
        <dbReference type="ARBA" id="ARBA00022754"/>
    </source>
</evidence>
<feature type="compositionally biased region" description="Basic and acidic residues" evidence="4">
    <location>
        <begin position="1387"/>
        <end position="1397"/>
    </location>
</feature>
<sequence>MNSCAGPLLKSLHQCFQTHCQLSSTNSPWLILCHTQREDFHCGIVDTDRKRMESSYLASLSLGEESSQMWSLNKRLEAYLSRVKALEEENELLRAEIHQLQSSKSESCWKNKFFNEMRKLREVLDESHAEMVRVEADRDNIYEEIEFIKERCLQERHAQEDAKKELSESKKLLEEENRAQIWLKERLLQLEGELEEIIKAHEEDKELMEEEISSISQRLQNFKVAPVVIQPVNVDDYANKLSEIWREAVEGYKSEVSVLETSLSESRENLRKVLEENKQSKIHLQNLEKEMQSLKTRKDLLEQILSTQLQEQKEEEGNLQCEIEDLENEKLHLRTQIAQVLEDRQQLMHLKMSLSLEVATYRSLLEAESTRIYSPGMDYKLSSAFSDSILEPKNARRRQNRDNKKVLSTEYNLSSSKKQRAEKNQASRTSAHHLLNVKNTSYEKRTSPVTKEFQKVSSVLQSQSNTKAPIAKAVSSLPALESSFERRSQSADVFRKTNSKTVSPSYSLDSSKDKGLQEEKKDTKDLAVLKEHIYSTEERDSRKKEAQDKVNIKSRSTSSQEAPTSQLKEDNLDVTLKNIVEINKSITREYGQKVQEKKEEEQEIQLSETHQEEKKNLNVPKHDTSEDIVLNIAYQDGSYKSTEAIQASEEHETTRETISYQSIDFSLQDVIESNFSEEKEVDEGKVAESLDLHKLNKEADLKLSPEISEFDQKHEIPTFQITAFEKKESQLLSMDNDNVSEIIRKTVGGLLGSNLKIMSVTEVEHVRYQEDDSQRSQSFDQHIADQLSLEDVNVQPNREGQETVDLDNAENKTIQLPHEEQESRLSYEEKWTSKNLEEPVQQMQVSTVLKQYAAELHEIKEDNLQQDQKVEKSLSLNAMAEESKLSYDGKTTENITDIEEPVQQSEMFTVLMQATEECLKLEQASLQQFHEATSLELENAENDDQQCSTFIGTEENVEQIIASAQVNQQFNSRLESENQHFDKLTEDEDSSLKENIIEEKDFGFTSAGLHSIKLTYEHEGQLSDIEQKSDTTSDDKILNGVDDSIQMLDNKISLEQSVDVEQETTQPLVIEDDSLQHSLLKEPSAKEVLTQQVIEEGADLTASSEVHIDDQRIELKDYAHHVEENLQQTSDNEELCQSSDHEEHTAILEHQEVVSDHDATESFSDIKRNDAETFNLDIGLSNDTIKIEVDIVNKVQESQYEIFEHEHTKDEKEEHAFSENENDIAERQQECFLTETNLETNVSFTTKEVLNTQFELSANLQCDASEEENENKSPDHWVNEVVTVAKEDFHYVNQSPVEPKSEEVYTEEIEEIKERERGLNVNEEVTNTVENKDIEITYTEENVEREDKTEEYDRENVEIEEHVHKNVEASNTDENNEDVTNTEETIEESKESTKPQEIKENAEIKTFESREEIKTVEIIEPKENVVYEEATTVTKQNYEHEDAIQLEEYVEENVKAFNAEGKDCEEVRRAEETIEENEEHSKLEEHIKEDEFTETVENEDNVKTGELTETEENIEHKELRTTEEHVEENVEAINTEENLKGNEDIIKAGEIIEESEENIKTEEIIKENEEITIKEEIIKEYKEVTKAEENIVENEEDSKPEVNIKEAKVTETVRNGDNVKTGAVTQTKENIEENKEDSNTEDNIQEDEVTETVKNEDDVKTGEVTETEENIECKEITTTDGHVEENVETINTEDSEDVIIAGENIEKSEEDIKTEEIIQENEEIMTKEDTIKEYEEVTKAEENIVENEEDSKPEVNIKEDKVTETVENEGNVKTGEVTEIEENIKCKELTTTGEHVEENLETINTEDSEDVIKTGGNIEESEEDIKTDENEEITTKEDIVKEYEEVTKAEESIDENEEDSKPEENIKEDKVTETVGNEVNVKTGEVTETVQNIECKELTTTDKHVEENLKSINTEENIKCNEDVIKAGENIEEIEDLKTEEIIKENEELTTEEEIIKECEEVTKAEENIEENEDSKPKENIKEDELTETVDNADDAKTEEVTETEENIECKEPSTADKHVEEILGTINTEKIIKRNEDLIKAVENIEASEKDRKTEDIFKENEKLPTEENIKEHEEVTKAEGNSVENKEDTTYENVKENKDATTIEETIKLIEVVPKTNEDIYKYEDVIKENKEVTTEDNSELEEETKTHEHTKESDVTAAEEHIEENEFLTKTEYNIEETEGVIKAEENEGFTQTSEEIIKGGDKINKELTNVENVEDLRVSENENIEISNITEPHNETKTIASPDEKEENIHNLERFVQHEKSETSEESDSPSLLQAENYSEYENAEYTVKISEIPNIEDAPKGENDFVDLEEQTNAVELSSEIPTDDSHVHHVEHENENDIAKSEVQSFIDEQQDASQNIITKTDNQDSEVEQSVDSQEDFSLLSQRSEEFEISSDYHQEKTLPDTTPLPNMDNEFEDLPKEQVTLPLESTDISEENQSIEESDKHDSLADEFAEVAVEKPDENKAAEVEESVDSQDDVSLLSQRDEEFEISSDVNQGKTLPDTTPLPNMNNTFEDLPKEQVVLPLESTDISEENQSKEESDKYNFLADEFAGVVVEKPEEDEPSELEESVDSQQDVLLLSQRSEEFEISSDDHQEKTLSDTTPLPNMDNEFEDIPKEQVVLPLESTDISEENQSIEESDKHYLLADKFADVAVEKPEENEPSEIICRAEECNEVNSVSVLDVDTEKIKVTTMETLSQGTSYLEENEFSDSLVKNVISQDVLSEDHTDAAFTQGFVFQIENNETIVEKEVIETNVTTGFDEYTQEHEKYVTDEEREELKVFKDDHATETVMQVANATLQKNQESISVDFQSVSSKSEELVNIVFQGNQQFEINQYQDRVSDSEDAGSSDDGSPNATINLTSKHEDIRKVITTEVYAEVEVTEEFTVTSKELGHIVFNKEETKETPAEPISACDDIVQIECNLSDQEKEVTSESSDSSCDLSNASESSELKSQSVDKFDHSALEFTKLNSANIDAVNGQQANEKFGWSDDMLNGHSEREDKEHEQSCKKGYIQLDTNAPFMHAYDQEFLGDPVIKFAMSEGKDEGLFQTLLETSELKDLSGTEEVASDSQTTKESSVYLDSANENEYTKLVQNPYLIDKDFHDQPQVISTKLPLTEEALIDSTNVQGSETYAGVSNVKHEDEISWSSDD</sequence>
<dbReference type="PANTHER" id="PTHR47051">
    <property type="entry name" value="NESTIN"/>
    <property type="match status" value="1"/>
</dbReference>
<dbReference type="PANTHER" id="PTHR47051:SF1">
    <property type="entry name" value="NESTIN"/>
    <property type="match status" value="1"/>
</dbReference>
<proteinExistence type="predicted"/>
<feature type="compositionally biased region" description="Basic and acidic residues" evidence="4">
    <location>
        <begin position="1629"/>
        <end position="1638"/>
    </location>
</feature>
<evidence type="ECO:0000256" key="2">
    <source>
        <dbReference type="ARBA" id="ARBA00023054"/>
    </source>
</evidence>
<protein>
    <submittedName>
        <fullName evidence="6">Nestin</fullName>
    </submittedName>
</protein>
<feature type="compositionally biased region" description="Polar residues" evidence="4">
    <location>
        <begin position="553"/>
        <end position="566"/>
    </location>
</feature>
<feature type="compositionally biased region" description="Basic and acidic residues" evidence="4">
    <location>
        <begin position="510"/>
        <end position="520"/>
    </location>
</feature>
<evidence type="ECO:0000313" key="7">
    <source>
        <dbReference type="Proteomes" id="UP001295444"/>
    </source>
</evidence>
<feature type="compositionally biased region" description="Basic and acidic residues" evidence="4">
    <location>
        <begin position="536"/>
        <end position="551"/>
    </location>
</feature>
<feature type="region of interest" description="Disordered" evidence="4">
    <location>
        <begin position="593"/>
        <end position="617"/>
    </location>
</feature>
<feature type="region of interest" description="Disordered" evidence="4">
    <location>
        <begin position="1475"/>
        <end position="1511"/>
    </location>
</feature>
<feature type="region of interest" description="Disordered" evidence="4">
    <location>
        <begin position="2984"/>
        <end position="3008"/>
    </location>
</feature>
<feature type="compositionally biased region" description="Basic and acidic residues" evidence="4">
    <location>
        <begin position="2146"/>
        <end position="2163"/>
    </location>
</feature>
<feature type="region of interest" description="Disordered" evidence="4">
    <location>
        <begin position="2324"/>
        <end position="2418"/>
    </location>
</feature>
<evidence type="ECO:0000256" key="3">
    <source>
        <dbReference type="SAM" id="Coils"/>
    </source>
</evidence>
<feature type="compositionally biased region" description="Basic and acidic residues" evidence="4">
    <location>
        <begin position="1862"/>
        <end position="1872"/>
    </location>
</feature>
<accession>A0AAD1TIB1</accession>
<feature type="compositionally biased region" description="Acidic residues" evidence="4">
    <location>
        <begin position="2435"/>
        <end position="2444"/>
    </location>
</feature>
<keyword evidence="2 3" id="KW-0175">Coiled coil</keyword>
<feature type="coiled-coil region" evidence="3">
    <location>
        <begin position="1717"/>
        <end position="1751"/>
    </location>
</feature>
<feature type="compositionally biased region" description="Polar residues" evidence="4">
    <location>
        <begin position="2496"/>
        <end position="2517"/>
    </location>
</feature>
<feature type="region of interest" description="Disordered" evidence="4">
    <location>
        <begin position="1368"/>
        <end position="1397"/>
    </location>
</feature>
<dbReference type="GO" id="GO:0031730">
    <property type="term" value="F:CCR5 chemokine receptor binding"/>
    <property type="evidence" value="ECO:0007669"/>
    <property type="project" value="TreeGrafter"/>
</dbReference>
<feature type="compositionally biased region" description="Basic and acidic residues" evidence="4">
    <location>
        <begin position="2251"/>
        <end position="2267"/>
    </location>
</feature>
<keyword evidence="1" id="KW-0403">Intermediate filament</keyword>
<feature type="coiled-coil region" evidence="3">
    <location>
        <begin position="270"/>
        <end position="343"/>
    </location>
</feature>
<feature type="compositionally biased region" description="Basic and acidic residues" evidence="4">
    <location>
        <begin position="2390"/>
        <end position="2406"/>
    </location>
</feature>
<feature type="compositionally biased region" description="Basic and acidic residues" evidence="4">
    <location>
        <begin position="1974"/>
        <end position="1984"/>
    </location>
</feature>
<feature type="compositionally biased region" description="Polar residues" evidence="4">
    <location>
        <begin position="2348"/>
        <end position="2367"/>
    </location>
</feature>
<feature type="region of interest" description="Disordered" evidence="4">
    <location>
        <begin position="1803"/>
        <end position="1878"/>
    </location>
</feature>
<feature type="compositionally biased region" description="Polar residues" evidence="4">
    <location>
        <begin position="499"/>
        <end position="509"/>
    </location>
</feature>
<gene>
    <name evidence="6" type="ORF">PECUL_23A026007</name>
</gene>
<reference evidence="6" key="1">
    <citation type="submission" date="2022-03" db="EMBL/GenBank/DDBJ databases">
        <authorList>
            <person name="Alioto T."/>
            <person name="Alioto T."/>
            <person name="Gomez Garrido J."/>
        </authorList>
    </citation>
    <scope>NUCLEOTIDE SEQUENCE</scope>
</reference>
<keyword evidence="7" id="KW-1185">Reference proteome</keyword>
<feature type="region of interest" description="Disordered" evidence="4">
    <location>
        <begin position="1627"/>
        <end position="1667"/>
    </location>
</feature>
<feature type="region of interest" description="Disordered" evidence="4">
    <location>
        <begin position="536"/>
        <end position="569"/>
    </location>
</feature>
<feature type="region of interest" description="Disordered" evidence="4">
    <location>
        <begin position="2050"/>
        <end position="2099"/>
    </location>
</feature>
<feature type="compositionally biased region" description="Acidic residues" evidence="4">
    <location>
        <begin position="1819"/>
        <end position="1832"/>
    </location>
</feature>
<feature type="coiled-coil region" evidence="3">
    <location>
        <begin position="69"/>
        <end position="225"/>
    </location>
</feature>
<feature type="region of interest" description="Disordered" evidence="4">
    <location>
        <begin position="2131"/>
        <end position="2171"/>
    </location>
</feature>
<organism evidence="6 7">
    <name type="scientific">Pelobates cultripes</name>
    <name type="common">Western spadefoot toad</name>
    <dbReference type="NCBI Taxonomy" id="61616"/>
    <lineage>
        <taxon>Eukaryota</taxon>
        <taxon>Metazoa</taxon>
        <taxon>Chordata</taxon>
        <taxon>Craniata</taxon>
        <taxon>Vertebrata</taxon>
        <taxon>Euteleostomi</taxon>
        <taxon>Amphibia</taxon>
        <taxon>Batrachia</taxon>
        <taxon>Anura</taxon>
        <taxon>Pelobatoidea</taxon>
        <taxon>Pelobatidae</taxon>
        <taxon>Pelobates</taxon>
    </lineage>
</organism>
<dbReference type="GO" id="GO:0005882">
    <property type="term" value="C:intermediate filament"/>
    <property type="evidence" value="ECO:0007669"/>
    <property type="project" value="UniProtKB-KW"/>
</dbReference>
<feature type="compositionally biased region" description="Acidic residues" evidence="4">
    <location>
        <begin position="1852"/>
        <end position="1861"/>
    </location>
</feature>